<sequence length="83" mass="9849">MANLQGMDKKFFIAKKADVDNLDESNRHLFRYILNEIFKRRQAAGKKENTYIMINTDEPYADEVIEILKRNGHWGERDAEPNY</sequence>
<dbReference type="OrthoDB" id="2895230at2"/>
<protein>
    <submittedName>
        <fullName evidence="1">Uncharacterized protein</fullName>
    </submittedName>
</protein>
<reference evidence="1 2" key="1">
    <citation type="submission" date="2015-08" db="EMBL/GenBank/DDBJ databases">
        <title>Genomes of Paenibacillus riograndensis.</title>
        <authorList>
            <person name="Sant'Anna F.H."/>
            <person name="Souza R."/>
            <person name="Ambrosini A."/>
            <person name="Bach E."/>
            <person name="Fernandes G."/>
            <person name="Balsanelli E."/>
            <person name="Baura V.A."/>
            <person name="Pedrosa F.O."/>
            <person name="Souza E.M."/>
            <person name="Passaglia L."/>
        </authorList>
    </citation>
    <scope>NUCLEOTIDE SEQUENCE [LARGE SCALE GENOMIC DNA]</scope>
    <source>
        <strain evidence="1 2">CAS34</strain>
    </source>
</reference>
<keyword evidence="2" id="KW-1185">Reference proteome</keyword>
<dbReference type="Proteomes" id="UP000070475">
    <property type="component" value="Unassembled WGS sequence"/>
</dbReference>
<dbReference type="PATRIC" id="fig|483937.3.peg.4256"/>
<dbReference type="EMBL" id="LIRB01000146">
    <property type="protein sequence ID" value="KWX71599.1"/>
    <property type="molecule type" value="Genomic_DNA"/>
</dbReference>
<evidence type="ECO:0000313" key="1">
    <source>
        <dbReference type="EMBL" id="KWX71599.1"/>
    </source>
</evidence>
<dbReference type="AlphaFoldDB" id="A0A132TJT5"/>
<organism evidence="1 2">
    <name type="scientific">Paenibacillus riograndensis</name>
    <dbReference type="NCBI Taxonomy" id="483937"/>
    <lineage>
        <taxon>Bacteria</taxon>
        <taxon>Bacillati</taxon>
        <taxon>Bacillota</taxon>
        <taxon>Bacilli</taxon>
        <taxon>Bacillales</taxon>
        <taxon>Paenibacillaceae</taxon>
        <taxon>Paenibacillus</taxon>
        <taxon>Paenibacillus sonchi group</taxon>
    </lineage>
</organism>
<proteinExistence type="predicted"/>
<comment type="caution">
    <text evidence="1">The sequence shown here is derived from an EMBL/GenBank/DDBJ whole genome shotgun (WGS) entry which is preliminary data.</text>
</comment>
<accession>A0A132TJT5</accession>
<name>A0A132TJT5_9BACL</name>
<evidence type="ECO:0000313" key="2">
    <source>
        <dbReference type="Proteomes" id="UP000070475"/>
    </source>
</evidence>
<gene>
    <name evidence="1" type="ORF">AMQ84_27135</name>
</gene>
<dbReference type="RefSeq" id="WP_060862917.1">
    <property type="nucleotide sequence ID" value="NZ_LIRB01000146.1"/>
</dbReference>